<dbReference type="SUPFAM" id="SSF53850">
    <property type="entry name" value="Periplasmic binding protein-like II"/>
    <property type="match status" value="1"/>
</dbReference>
<dbReference type="RefSeq" id="WP_152754355.1">
    <property type="nucleotide sequence ID" value="NZ_WHIY01000002.1"/>
</dbReference>
<dbReference type="Gene3D" id="3.40.190.10">
    <property type="entry name" value="Periplasmic binding protein-like II"/>
    <property type="match status" value="1"/>
</dbReference>
<dbReference type="EMBL" id="WHIY01000002">
    <property type="protein sequence ID" value="MPQ50056.1"/>
    <property type="molecule type" value="Genomic_DNA"/>
</dbReference>
<protein>
    <submittedName>
        <fullName evidence="1">Carbohydrate ABC transporter substrate-binding protein</fullName>
    </submittedName>
</protein>
<dbReference type="AlphaFoldDB" id="A0A6L5E3X5"/>
<dbReference type="Proteomes" id="UP000475079">
    <property type="component" value="Unassembled WGS sequence"/>
</dbReference>
<accession>A0A6L5E3X5</accession>
<name>A0A6L5E3X5_9ENTR</name>
<sequence length="383" mass="42882">MNRMSTNQEVKMNYFKGLTWDHPRGYRPLQAWAKADETLKVEWDIQKLEGFESHPIDDLAEKYDLLIVDNPGIGEAVEKKCLWPLEDLLTSEQMAYLRETSTGDSWDSYQYKGKHWAIPVDAASQVCALADSNIGIAPVSWDDVLLLSQEHEGRVALSLGGPHALLTFFSICQSLGGKLFEGHCFVLDTRTAIQALHIMQALYRRQNKALTSLNPIGLLDEMAKGTFDLCPAIFGYINFSTPDSGRRVKFYNTPHCGDSTVHGSVLGGTGLAVSSRCTPTPELIRHIMTYVSEEMQKTLVVENGGQPANILAWKDKRANDLTHHFFSGTLETVTQAYLRPKYHGYISFQDTSSAIIRNGLIDGLSTEDIVLAVKENHRKFRLE</sequence>
<proteinExistence type="predicted"/>
<evidence type="ECO:0000313" key="2">
    <source>
        <dbReference type="Proteomes" id="UP000475079"/>
    </source>
</evidence>
<evidence type="ECO:0000313" key="1">
    <source>
        <dbReference type="EMBL" id="MPQ50056.1"/>
    </source>
</evidence>
<reference evidence="1 2" key="1">
    <citation type="submission" date="2019-10" db="EMBL/GenBank/DDBJ databases">
        <title>Characterization of a new Citrobacter species.</title>
        <authorList>
            <person name="Goncalves Ribeiro T."/>
            <person name="Izdebski R."/>
            <person name="Urbanowicz P."/>
            <person name="Carmeli Y."/>
            <person name="Gniadkowski M."/>
            <person name="Peixe L."/>
        </authorList>
    </citation>
    <scope>NUCLEOTIDE SEQUENCE [LARGE SCALE GENOMIC DNA]</scope>
    <source>
        <strain evidence="1 2">NMI7905_11</strain>
    </source>
</reference>
<comment type="caution">
    <text evidence="1">The sequence shown here is derived from an EMBL/GenBank/DDBJ whole genome shotgun (WGS) entry which is preliminary data.</text>
</comment>
<organism evidence="1 2">
    <name type="scientific">Citrobacter telavivensis</name>
    <dbReference type="NCBI Taxonomy" id="2653932"/>
    <lineage>
        <taxon>Bacteria</taxon>
        <taxon>Pseudomonadati</taxon>
        <taxon>Pseudomonadota</taxon>
        <taxon>Gammaproteobacteria</taxon>
        <taxon>Enterobacterales</taxon>
        <taxon>Enterobacteriaceae</taxon>
        <taxon>Citrobacter</taxon>
    </lineage>
</organism>
<gene>
    <name evidence="1" type="ORF">GBB84_03885</name>
</gene>
<keyword evidence="2" id="KW-1185">Reference proteome</keyword>